<name>A0AAC9AWS7_SPHMC</name>
<accession>A0AAC9AWS7</accession>
<sequence length="250" mass="27452">MGRWIAVVSATLIAIAVALGVSLSGGEQEWHVARGALDADCNNSGANPDGSVQFMVICPRSATSPDGRWKVVQTPPTGGEQEIYDVRIEDAHGRIIGSIPALNDSMPFVLRWSPRRDWFLINHWIGSGLEQPRVFQVTPSGIVEHRRHLDAGLAQAHRVSPCLPVDKMEASGSGVRWSRDGRRLAWVYATRPDMCVFYGDMSVPIPADKQWKPFLMISDVDTGAVVADSIRLLADEGKWDFPTDGPYSAF</sequence>
<protein>
    <submittedName>
        <fullName evidence="1">Uncharacterized protein</fullName>
    </submittedName>
</protein>
<dbReference type="EMBL" id="CP013344">
    <property type="protein sequence ID" value="AMU91409.1"/>
    <property type="molecule type" value="Genomic_DNA"/>
</dbReference>
<organism evidence="1 2">
    <name type="scientific">Sphingopyxis macrogoltabida</name>
    <name type="common">Sphingomonas macrogoltabidus</name>
    <dbReference type="NCBI Taxonomy" id="33050"/>
    <lineage>
        <taxon>Bacteria</taxon>
        <taxon>Pseudomonadati</taxon>
        <taxon>Pseudomonadota</taxon>
        <taxon>Alphaproteobacteria</taxon>
        <taxon>Sphingomonadales</taxon>
        <taxon>Sphingomonadaceae</taxon>
        <taxon>Sphingopyxis</taxon>
    </lineage>
</organism>
<reference evidence="1 2" key="2">
    <citation type="journal article" date="2016" name="Genome Announc.">
        <title>Complete Genome Sequence of Sphingopyxis macrogoltabida Strain 203N (NBRC 111659), a Polyethylene Glycol Degrader.</title>
        <authorList>
            <person name="Ohtsubo Y."/>
            <person name="Nonoyama S."/>
            <person name="Nagata Y."/>
            <person name="Numata M."/>
            <person name="Tsuchikane K."/>
            <person name="Hosoyama A."/>
            <person name="Yamazoe A."/>
            <person name="Tsuda M."/>
            <person name="Fujita N."/>
            <person name="Kawai F."/>
        </authorList>
    </citation>
    <scope>NUCLEOTIDE SEQUENCE [LARGE SCALE GENOMIC DNA]</scope>
    <source>
        <strain evidence="1 2">203N</strain>
    </source>
</reference>
<dbReference type="AlphaFoldDB" id="A0AAC9AWS7"/>
<dbReference type="KEGG" id="smaz:LH19_20000"/>
<proteinExistence type="predicted"/>
<gene>
    <name evidence="1" type="ORF">ATM17_20550</name>
</gene>
<keyword evidence="2" id="KW-1185">Reference proteome</keyword>
<dbReference type="Proteomes" id="UP000076088">
    <property type="component" value="Chromosome"/>
</dbReference>
<reference evidence="2" key="1">
    <citation type="submission" date="2015-11" db="EMBL/GenBank/DDBJ databases">
        <title>Complete genome sequence of a polyethylene-glycol degrader Sphingopyxis macrogoltabida 203N (NBRC 111659).</title>
        <authorList>
            <person name="Yoshiyuki O."/>
            <person name="Shouta N."/>
            <person name="Nagata Y."/>
            <person name="Numata M."/>
            <person name="Tsuchikane K."/>
            <person name="Hosoyama A."/>
            <person name="Yamazoe A."/>
            <person name="Tsuda M."/>
            <person name="Fujita N."/>
            <person name="Kawai F."/>
        </authorList>
    </citation>
    <scope>NUCLEOTIDE SEQUENCE [LARGE SCALE GENOMIC DNA]</scope>
    <source>
        <strain evidence="2">203N</strain>
    </source>
</reference>
<evidence type="ECO:0000313" key="2">
    <source>
        <dbReference type="Proteomes" id="UP000076088"/>
    </source>
</evidence>
<evidence type="ECO:0000313" key="1">
    <source>
        <dbReference type="EMBL" id="AMU91409.1"/>
    </source>
</evidence>
<dbReference type="SUPFAM" id="SSF82171">
    <property type="entry name" value="DPP6 N-terminal domain-like"/>
    <property type="match status" value="1"/>
</dbReference>